<keyword evidence="1" id="KW-0812">Transmembrane</keyword>
<comment type="caution">
    <text evidence="2">The sequence shown here is derived from an EMBL/GenBank/DDBJ whole genome shotgun (WGS) entry which is preliminary data.</text>
</comment>
<dbReference type="Proteomes" id="UP001565474">
    <property type="component" value="Unassembled WGS sequence"/>
</dbReference>
<reference evidence="2 3" key="1">
    <citation type="submission" date="2024-07" db="EMBL/GenBank/DDBJ databases">
        <title>Genomic Encyclopedia of Type Strains, Phase V (KMG-V): Genome sequencing to study the core and pangenomes of soil and plant-associated prokaryotes.</title>
        <authorList>
            <person name="Whitman W."/>
        </authorList>
    </citation>
    <scope>NUCLEOTIDE SEQUENCE [LARGE SCALE GENOMIC DNA]</scope>
    <source>
        <strain evidence="2 3">USDA 222</strain>
    </source>
</reference>
<feature type="transmembrane region" description="Helical" evidence="1">
    <location>
        <begin position="63"/>
        <end position="82"/>
    </location>
</feature>
<feature type="transmembrane region" description="Helical" evidence="1">
    <location>
        <begin position="88"/>
        <end position="108"/>
    </location>
</feature>
<dbReference type="EMBL" id="JBGBZN010000002">
    <property type="protein sequence ID" value="MEY9469952.1"/>
    <property type="molecule type" value="Genomic_DNA"/>
</dbReference>
<evidence type="ECO:0000256" key="1">
    <source>
        <dbReference type="SAM" id="Phobius"/>
    </source>
</evidence>
<gene>
    <name evidence="2" type="ORF">ABH992_002351</name>
</gene>
<evidence type="ECO:0000313" key="2">
    <source>
        <dbReference type="EMBL" id="MEY9469952.1"/>
    </source>
</evidence>
<proteinExistence type="predicted"/>
<keyword evidence="3" id="KW-1185">Reference proteome</keyword>
<name>A0ABV4GDE4_9BRAD</name>
<organism evidence="2 3">
    <name type="scientific">Bradyrhizobium yuanmingense</name>
    <dbReference type="NCBI Taxonomy" id="108015"/>
    <lineage>
        <taxon>Bacteria</taxon>
        <taxon>Pseudomonadati</taxon>
        <taxon>Pseudomonadota</taxon>
        <taxon>Alphaproteobacteria</taxon>
        <taxon>Hyphomicrobiales</taxon>
        <taxon>Nitrobacteraceae</taxon>
        <taxon>Bradyrhizobium</taxon>
    </lineage>
</organism>
<keyword evidence="1" id="KW-1133">Transmembrane helix</keyword>
<keyword evidence="1" id="KW-0472">Membrane</keyword>
<dbReference type="RefSeq" id="WP_370090981.1">
    <property type="nucleotide sequence ID" value="NZ_JBGBZN010000002.1"/>
</dbReference>
<sequence>MKGASRGISAVRRSKTNDADRIDCAEMDWFVALAFLGFCWWRAAKARERAAELAATGIGRSPLYWVSNALVAVLFGLVLYIAHLPDQSPVPALLWLAALPIIVALLFLRRALK</sequence>
<evidence type="ECO:0000313" key="3">
    <source>
        <dbReference type="Proteomes" id="UP001565474"/>
    </source>
</evidence>
<protein>
    <submittedName>
        <fullName evidence="2">Uncharacterized protein</fullName>
    </submittedName>
</protein>
<accession>A0ABV4GDE4</accession>